<dbReference type="Proteomes" id="UP000215215">
    <property type="component" value="Unassembled WGS sequence"/>
</dbReference>
<gene>
    <name evidence="2" type="ORF">CH333_02730</name>
</gene>
<feature type="domain" description="Type IX secretion system protein PorV" evidence="1">
    <location>
        <begin position="28"/>
        <end position="177"/>
    </location>
</feature>
<dbReference type="SUPFAM" id="SSF56935">
    <property type="entry name" value="Porins"/>
    <property type="match status" value="1"/>
</dbReference>
<evidence type="ECO:0000313" key="2">
    <source>
        <dbReference type="EMBL" id="OYD16785.1"/>
    </source>
</evidence>
<evidence type="ECO:0000313" key="3">
    <source>
        <dbReference type="Proteomes" id="UP000215215"/>
    </source>
</evidence>
<dbReference type="EMBL" id="NOZQ01000051">
    <property type="protein sequence ID" value="OYD16785.1"/>
    <property type="molecule type" value="Genomic_DNA"/>
</dbReference>
<organism evidence="2 3">
    <name type="scientific">candidate division WOR-3 bacterium JGI_Cruoil_03_44_89</name>
    <dbReference type="NCBI Taxonomy" id="1973748"/>
    <lineage>
        <taxon>Bacteria</taxon>
        <taxon>Bacteria division WOR-3</taxon>
    </lineage>
</organism>
<sequence length="340" mass="37457">MRTTFIFLLVFVTVGQSYSQFVRNVSAVGTTAAPFLEIEVGSRAMGMGGAFAAVADDATAIYWNPAGLSRLNRNEMTVTHIEWLADINFDFVGGIFYMGDYGVIGMSLTSLNTADMVVRTVDEPEGTGEMFSVGSMALGLSYARNLTDRFSIGFNTKYIQEKVWHMTASSFAVDFGTLFITHFNDMKIGMTISNFGMDMMLSGRDVMVYHDIDPTIMGNNELTEANLVTDKWPLPLAFRAGIAMDVLKNRTNRLTIATDAVHPNDNTEYLNLGIEYGFNDLLYLRGGYSSLLKRDSEEGLTFGSGIRGNIGGVVLFKVDYAFANFDRLGGTHRISVGIEF</sequence>
<dbReference type="AlphaFoldDB" id="A0A235BZ09"/>
<comment type="caution">
    <text evidence="2">The sequence shown here is derived from an EMBL/GenBank/DDBJ whole genome shotgun (WGS) entry which is preliminary data.</text>
</comment>
<protein>
    <recommendedName>
        <fullName evidence="1">Type IX secretion system protein PorV domain-containing protein</fullName>
    </recommendedName>
</protein>
<dbReference type="InterPro" id="IPR045741">
    <property type="entry name" value="PorV"/>
</dbReference>
<evidence type="ECO:0000259" key="1">
    <source>
        <dbReference type="Pfam" id="PF19572"/>
    </source>
</evidence>
<reference evidence="2 3" key="1">
    <citation type="submission" date="2017-07" db="EMBL/GenBank/DDBJ databases">
        <title>Recovery of genomes from metagenomes via a dereplication, aggregation, and scoring strategy.</title>
        <authorList>
            <person name="Sieber C.M."/>
            <person name="Probst A.J."/>
            <person name="Sharrar A."/>
            <person name="Thomas B.C."/>
            <person name="Hess M."/>
            <person name="Tringe S.G."/>
            <person name="Banfield J.F."/>
        </authorList>
    </citation>
    <scope>NUCLEOTIDE SEQUENCE [LARGE SCALE GENOMIC DNA]</scope>
    <source>
        <strain evidence="2">JGI_Cruoil_03_44_89</strain>
    </source>
</reference>
<dbReference type="NCBIfam" id="NF033709">
    <property type="entry name" value="PorV_fam"/>
    <property type="match status" value="1"/>
</dbReference>
<name>A0A235BZ09_UNCW3</name>
<dbReference type="Gene3D" id="2.40.160.60">
    <property type="entry name" value="Outer membrane protein transport protein (OMPP1/FadL/TodX)"/>
    <property type="match status" value="1"/>
</dbReference>
<dbReference type="Pfam" id="PF19572">
    <property type="entry name" value="PorV"/>
    <property type="match status" value="1"/>
</dbReference>
<proteinExistence type="predicted"/>
<accession>A0A235BZ09</accession>